<evidence type="ECO:0000259" key="8">
    <source>
        <dbReference type="SMART" id="SM00738"/>
    </source>
</evidence>
<evidence type="ECO:0000256" key="4">
    <source>
        <dbReference type="ARBA" id="ARBA00023163"/>
    </source>
</evidence>
<dbReference type="Gene3D" id="2.30.30.30">
    <property type="match status" value="1"/>
</dbReference>
<dbReference type="SMART" id="SM00739">
    <property type="entry name" value="KOW"/>
    <property type="match status" value="1"/>
</dbReference>
<evidence type="ECO:0000313" key="11">
    <source>
        <dbReference type="Proteomes" id="UP001228905"/>
    </source>
</evidence>
<dbReference type="HAMAP" id="MF_00948">
    <property type="entry name" value="NusG"/>
    <property type="match status" value="1"/>
</dbReference>
<evidence type="ECO:0000259" key="9">
    <source>
        <dbReference type="SMART" id="SM00739"/>
    </source>
</evidence>
<dbReference type="Pfam" id="PF00467">
    <property type="entry name" value="KOW"/>
    <property type="match status" value="1"/>
</dbReference>
<dbReference type="NCBIfam" id="TIGR00922">
    <property type="entry name" value="nusG"/>
    <property type="match status" value="1"/>
</dbReference>
<gene>
    <name evidence="5" type="primary">nusG</name>
    <name evidence="10" type="ORF">QO010_004251</name>
</gene>
<organism evidence="10 11">
    <name type="scientific">Caulobacter ginsengisoli</name>
    <dbReference type="NCBI Taxonomy" id="400775"/>
    <lineage>
        <taxon>Bacteria</taxon>
        <taxon>Pseudomonadati</taxon>
        <taxon>Pseudomonadota</taxon>
        <taxon>Alphaproteobacteria</taxon>
        <taxon>Caulobacterales</taxon>
        <taxon>Caulobacteraceae</taxon>
        <taxon>Caulobacter</taxon>
    </lineage>
</organism>
<dbReference type="Pfam" id="PF02357">
    <property type="entry name" value="NusG"/>
    <property type="match status" value="1"/>
</dbReference>
<evidence type="ECO:0000256" key="3">
    <source>
        <dbReference type="ARBA" id="ARBA00023015"/>
    </source>
</evidence>
<dbReference type="PROSITE" id="PS01014">
    <property type="entry name" value="NUSG"/>
    <property type="match status" value="1"/>
</dbReference>
<dbReference type="PANTHER" id="PTHR30265">
    <property type="entry name" value="RHO-INTERACTING TRANSCRIPTION TERMINATION FACTOR NUSG"/>
    <property type="match status" value="1"/>
</dbReference>
<dbReference type="InterPro" id="IPR008991">
    <property type="entry name" value="Translation_prot_SH3-like_sf"/>
</dbReference>
<evidence type="ECO:0000313" key="10">
    <source>
        <dbReference type="EMBL" id="MDQ0466458.1"/>
    </source>
</evidence>
<dbReference type="EMBL" id="JAUSVS010000011">
    <property type="protein sequence ID" value="MDQ0466458.1"/>
    <property type="molecule type" value="Genomic_DNA"/>
</dbReference>
<name>A0ABU0IWR2_9CAUL</name>
<dbReference type="InterPro" id="IPR015869">
    <property type="entry name" value="Transcrpt_antiterm_NusG_bac_CS"/>
</dbReference>
<dbReference type="PRINTS" id="PR00338">
    <property type="entry name" value="NUSGTNSCPFCT"/>
</dbReference>
<dbReference type="InterPro" id="IPR047050">
    <property type="entry name" value="NGN"/>
</dbReference>
<evidence type="ECO:0000256" key="6">
    <source>
        <dbReference type="NCBIfam" id="TIGR00922"/>
    </source>
</evidence>
<dbReference type="InterPro" id="IPR036735">
    <property type="entry name" value="NGN_dom_sf"/>
</dbReference>
<keyword evidence="11" id="KW-1185">Reference proteome</keyword>
<dbReference type="Gene3D" id="3.30.70.940">
    <property type="entry name" value="NusG, N-terminal domain"/>
    <property type="match status" value="1"/>
</dbReference>
<evidence type="ECO:0000256" key="5">
    <source>
        <dbReference type="HAMAP-Rule" id="MF_00948"/>
    </source>
</evidence>
<comment type="function">
    <text evidence="5 7">Participates in transcription elongation, termination and antitermination.</text>
</comment>
<keyword evidence="2 5" id="KW-0889">Transcription antitermination</keyword>
<dbReference type="InterPro" id="IPR014722">
    <property type="entry name" value="Rib_uL2_dom2"/>
</dbReference>
<dbReference type="PANTHER" id="PTHR30265:SF2">
    <property type="entry name" value="TRANSCRIPTION TERMINATION_ANTITERMINATION PROTEIN NUSG"/>
    <property type="match status" value="1"/>
</dbReference>
<evidence type="ECO:0000256" key="1">
    <source>
        <dbReference type="ARBA" id="ARBA00022472"/>
    </source>
</evidence>
<dbReference type="InterPro" id="IPR006645">
    <property type="entry name" value="NGN-like_dom"/>
</dbReference>
<dbReference type="Proteomes" id="UP001228905">
    <property type="component" value="Unassembled WGS sequence"/>
</dbReference>
<dbReference type="SMART" id="SM00738">
    <property type="entry name" value="NGN"/>
    <property type="match status" value="1"/>
</dbReference>
<keyword evidence="4 5" id="KW-0804">Transcription</keyword>
<protein>
    <recommendedName>
        <fullName evidence="5 6">Transcription termination/antitermination protein NusG</fullName>
    </recommendedName>
</protein>
<keyword evidence="1 5" id="KW-0806">Transcription termination</keyword>
<feature type="domain" description="NusG-like N-terminal" evidence="8">
    <location>
        <begin position="16"/>
        <end position="124"/>
    </location>
</feature>
<sequence length="191" mass="21513">MPMPAEAAEKPVSNPRHKWYIVHAYSNFEKKVAEHIRDQAKAQGLEDCFSEILVPTEDVVEVRRGRKINAERKFFPGYVLVKMELSDEAYHLIKNTPKVTGFLGSGSKPMPVSEKEVQRIVGAIEEGVERPRPTISFEIGENVRVTDGPFASFNGSVEQVDEERARLRVTVSIFGRATPVELEYAQVEKVV</sequence>
<accession>A0ABU0IWR2</accession>
<evidence type="ECO:0000256" key="7">
    <source>
        <dbReference type="RuleBase" id="RU000538"/>
    </source>
</evidence>
<dbReference type="SUPFAM" id="SSF50104">
    <property type="entry name" value="Translation proteins SH3-like domain"/>
    <property type="match status" value="1"/>
</dbReference>
<proteinExistence type="inferred from homology"/>
<dbReference type="InterPro" id="IPR001062">
    <property type="entry name" value="Transcrpt_antiterm_NusG"/>
</dbReference>
<dbReference type="InterPro" id="IPR005824">
    <property type="entry name" value="KOW"/>
</dbReference>
<comment type="caution">
    <text evidence="10">The sequence shown here is derived from an EMBL/GenBank/DDBJ whole genome shotgun (WGS) entry which is preliminary data.</text>
</comment>
<dbReference type="SUPFAM" id="SSF82679">
    <property type="entry name" value="N-utilization substance G protein NusG, N-terminal domain"/>
    <property type="match status" value="1"/>
</dbReference>
<feature type="domain" description="KOW" evidence="9">
    <location>
        <begin position="136"/>
        <end position="163"/>
    </location>
</feature>
<reference evidence="10 11" key="1">
    <citation type="submission" date="2023-07" db="EMBL/GenBank/DDBJ databases">
        <title>Genomic Encyclopedia of Type Strains, Phase IV (KMG-IV): sequencing the most valuable type-strain genomes for metagenomic binning, comparative biology and taxonomic classification.</title>
        <authorList>
            <person name="Goeker M."/>
        </authorList>
    </citation>
    <scope>NUCLEOTIDE SEQUENCE [LARGE SCALE GENOMIC DNA]</scope>
    <source>
        <strain evidence="10 11">DSM 18695</strain>
    </source>
</reference>
<dbReference type="InterPro" id="IPR043425">
    <property type="entry name" value="NusG-like"/>
</dbReference>
<comment type="similarity">
    <text evidence="5 7">Belongs to the NusG family.</text>
</comment>
<dbReference type="CDD" id="cd06091">
    <property type="entry name" value="KOW_NusG"/>
    <property type="match status" value="1"/>
</dbReference>
<dbReference type="CDD" id="cd09891">
    <property type="entry name" value="NGN_Bact_1"/>
    <property type="match status" value="1"/>
</dbReference>
<evidence type="ECO:0000256" key="2">
    <source>
        <dbReference type="ARBA" id="ARBA00022814"/>
    </source>
</evidence>
<keyword evidence="3 5" id="KW-0805">Transcription regulation</keyword>